<evidence type="ECO:0000256" key="5">
    <source>
        <dbReference type="SAM" id="MobiDB-lite"/>
    </source>
</evidence>
<dbReference type="AlphaFoldDB" id="A0A9W9CU68"/>
<organism evidence="7 8">
    <name type="scientific">Gnomoniopsis smithogilvyi</name>
    <dbReference type="NCBI Taxonomy" id="1191159"/>
    <lineage>
        <taxon>Eukaryota</taxon>
        <taxon>Fungi</taxon>
        <taxon>Dikarya</taxon>
        <taxon>Ascomycota</taxon>
        <taxon>Pezizomycotina</taxon>
        <taxon>Sordariomycetes</taxon>
        <taxon>Sordariomycetidae</taxon>
        <taxon>Diaporthales</taxon>
        <taxon>Gnomoniaceae</taxon>
        <taxon>Gnomoniopsis</taxon>
    </lineage>
</organism>
<keyword evidence="8" id="KW-1185">Reference proteome</keyword>
<dbReference type="GO" id="GO:0000981">
    <property type="term" value="F:DNA-binding transcription factor activity, RNA polymerase II-specific"/>
    <property type="evidence" value="ECO:0007669"/>
    <property type="project" value="InterPro"/>
</dbReference>
<evidence type="ECO:0000313" key="8">
    <source>
        <dbReference type="Proteomes" id="UP001140453"/>
    </source>
</evidence>
<comment type="subcellular location">
    <subcellularLocation>
        <location evidence="1">Nucleus</location>
    </subcellularLocation>
</comment>
<comment type="caution">
    <text evidence="7">The sequence shown here is derived from an EMBL/GenBank/DDBJ whole genome shotgun (WGS) entry which is preliminary data.</text>
</comment>
<dbReference type="CDD" id="cd12148">
    <property type="entry name" value="fungal_TF_MHR"/>
    <property type="match status" value="1"/>
</dbReference>
<dbReference type="Proteomes" id="UP001140453">
    <property type="component" value="Unassembled WGS sequence"/>
</dbReference>
<dbReference type="PANTHER" id="PTHR46910">
    <property type="entry name" value="TRANSCRIPTION FACTOR PDR1"/>
    <property type="match status" value="1"/>
</dbReference>
<dbReference type="InterPro" id="IPR001138">
    <property type="entry name" value="Zn2Cys6_DnaBD"/>
</dbReference>
<dbReference type="GO" id="GO:0003677">
    <property type="term" value="F:DNA binding"/>
    <property type="evidence" value="ECO:0007669"/>
    <property type="project" value="UniProtKB-KW"/>
</dbReference>
<feature type="domain" description="Xylanolytic transcriptional activator regulatory" evidence="6">
    <location>
        <begin position="346"/>
        <end position="416"/>
    </location>
</feature>
<evidence type="ECO:0000313" key="7">
    <source>
        <dbReference type="EMBL" id="KAJ4387258.1"/>
    </source>
</evidence>
<sequence>MEPQQNPPAASPAPKRPVKFVGSDEDGLPLKRRQVQQACDPCRKKKKRCPHGAVNHGFSFIHNNGPVQRPAWSPTSQPQQQPQPQPEPQPSSSKASGPSRLPLSPDSSEKNEESTSAALVASQLVELSASRFVGDLSPESVLIEATNRESADKRLQRNRSEVGGWMRDAGRPNVEAAEESYAASQGPGLGDASNAEKLHVGPVTFGGRLARPQRDAIKSCLAVYPPEKEYQHLCNIYLDSIHPILPIIKHVDVLSTLSSTRLSTRQIVFKQGITLAATLEPSTSQYLRLEANGPLLSPEDFHQKLSKAIFSSLDANVLTDRVDHIRILLLMFFYYQPRHATERDFSPLIFSQAVHYSQSLGLHLCEYGKDSGNADAECLFCILWVLDRINASFHGRPCLLHHRDTDRELDECIAKQEQPAFRLFLKVAKMLDRVICLYRPRNDGVESVEMPIFESMIIETGAEKLPSRLLSTVEIFYHAVSVLSCRESSASVAAAAQETAEGHLPHPNINARRSLSADRIVDAVAASLAQPSSPDGICVLPFVAYAVALSLSVAYQKMRYSRISMYRLRARNRFEEIVALLQRVGSIYTSARVNAALGVAILREMDKTAKQLVTSNSAGTPGSKEASAARPLTASQENNPEGQVARRDRSGDFDPKAPMQQPPNAGMQRLISPVVTEGGSLTPFTTRGDNTPSSSAAVELDRVSQHPAAIGNIPPAWGDLSDIDLFVHFDPGFDLSAVDTALEANLDMGYPQTWTMQWPE</sequence>
<dbReference type="Pfam" id="PF04082">
    <property type="entry name" value="Fungal_trans"/>
    <property type="match status" value="1"/>
</dbReference>
<keyword evidence="4" id="KW-0539">Nucleus</keyword>
<feature type="compositionally biased region" description="Pro residues" evidence="5">
    <location>
        <begin position="1"/>
        <end position="15"/>
    </location>
</feature>
<feature type="region of interest" description="Disordered" evidence="5">
    <location>
        <begin position="1"/>
        <end position="115"/>
    </location>
</feature>
<dbReference type="InterPro" id="IPR007219">
    <property type="entry name" value="XnlR_reg_dom"/>
</dbReference>
<evidence type="ECO:0000256" key="2">
    <source>
        <dbReference type="ARBA" id="ARBA00022723"/>
    </source>
</evidence>
<dbReference type="PANTHER" id="PTHR46910:SF3">
    <property type="entry name" value="HALOTOLERANCE PROTEIN 9-RELATED"/>
    <property type="match status" value="1"/>
</dbReference>
<dbReference type="GO" id="GO:0006351">
    <property type="term" value="P:DNA-templated transcription"/>
    <property type="evidence" value="ECO:0007669"/>
    <property type="project" value="InterPro"/>
</dbReference>
<proteinExistence type="predicted"/>
<dbReference type="InterPro" id="IPR050987">
    <property type="entry name" value="AtrR-like"/>
</dbReference>
<evidence type="ECO:0000256" key="1">
    <source>
        <dbReference type="ARBA" id="ARBA00004123"/>
    </source>
</evidence>
<name>A0A9W9CU68_9PEZI</name>
<accession>A0A9W9CU68</accession>
<feature type="region of interest" description="Disordered" evidence="5">
    <location>
        <begin position="613"/>
        <end position="668"/>
    </location>
</feature>
<keyword evidence="2" id="KW-0479">Metal-binding</keyword>
<evidence type="ECO:0000256" key="3">
    <source>
        <dbReference type="ARBA" id="ARBA00023125"/>
    </source>
</evidence>
<dbReference type="SMART" id="SM00906">
    <property type="entry name" value="Fungal_trans"/>
    <property type="match status" value="1"/>
</dbReference>
<feature type="compositionally biased region" description="Basic and acidic residues" evidence="5">
    <location>
        <begin position="644"/>
        <end position="655"/>
    </location>
</feature>
<gene>
    <name evidence="7" type="ORF">N0V93_007847</name>
</gene>
<dbReference type="GO" id="GO:0005634">
    <property type="term" value="C:nucleus"/>
    <property type="evidence" value="ECO:0007669"/>
    <property type="project" value="UniProtKB-SubCell"/>
</dbReference>
<keyword evidence="3" id="KW-0238">DNA-binding</keyword>
<dbReference type="CDD" id="cd00067">
    <property type="entry name" value="GAL4"/>
    <property type="match status" value="1"/>
</dbReference>
<dbReference type="OrthoDB" id="10031947at2759"/>
<evidence type="ECO:0000259" key="6">
    <source>
        <dbReference type="SMART" id="SM00906"/>
    </source>
</evidence>
<evidence type="ECO:0000256" key="4">
    <source>
        <dbReference type="ARBA" id="ARBA00023242"/>
    </source>
</evidence>
<dbReference type="EMBL" id="JAPEVB010000005">
    <property type="protein sequence ID" value="KAJ4387258.1"/>
    <property type="molecule type" value="Genomic_DNA"/>
</dbReference>
<protein>
    <recommendedName>
        <fullName evidence="6">Xylanolytic transcriptional activator regulatory domain-containing protein</fullName>
    </recommendedName>
</protein>
<dbReference type="GO" id="GO:0008270">
    <property type="term" value="F:zinc ion binding"/>
    <property type="evidence" value="ECO:0007669"/>
    <property type="project" value="InterPro"/>
</dbReference>
<reference evidence="7" key="1">
    <citation type="submission" date="2022-10" db="EMBL/GenBank/DDBJ databases">
        <title>Tapping the CABI collections for fungal endophytes: first genome assemblies for Collariella, Neodidymelliopsis, Ascochyta clinopodiicola, Didymella pomorum, Didymosphaeria variabile, Neocosmospora piperis and Neocucurbitaria cava.</title>
        <authorList>
            <person name="Hill R."/>
        </authorList>
    </citation>
    <scope>NUCLEOTIDE SEQUENCE</scope>
    <source>
        <strain evidence="7">IMI 355082</strain>
    </source>
</reference>